<evidence type="ECO:0000259" key="3">
    <source>
        <dbReference type="PROSITE" id="PS50110"/>
    </source>
</evidence>
<organism evidence="4 5">
    <name type="scientific">Oricola cellulosilytica</name>
    <dbReference type="NCBI Taxonomy" id="1429082"/>
    <lineage>
        <taxon>Bacteria</taxon>
        <taxon>Pseudomonadati</taxon>
        <taxon>Pseudomonadota</taxon>
        <taxon>Alphaproteobacteria</taxon>
        <taxon>Hyphomicrobiales</taxon>
        <taxon>Ahrensiaceae</taxon>
        <taxon>Oricola</taxon>
    </lineage>
</organism>
<feature type="modified residue" description="4-aspartylphosphate" evidence="2">
    <location>
        <position position="54"/>
    </location>
</feature>
<evidence type="ECO:0000256" key="1">
    <source>
        <dbReference type="ARBA" id="ARBA00022553"/>
    </source>
</evidence>
<dbReference type="EMBL" id="SJST01000002">
    <property type="protein sequence ID" value="TCD15376.1"/>
    <property type="molecule type" value="Genomic_DNA"/>
</dbReference>
<keyword evidence="5" id="KW-1185">Reference proteome</keyword>
<name>A0A4R0PDJ6_9HYPH</name>
<proteinExistence type="predicted"/>
<accession>A0A4R0PDJ6</accession>
<dbReference type="InterPro" id="IPR011006">
    <property type="entry name" value="CheY-like_superfamily"/>
</dbReference>
<dbReference type="AlphaFoldDB" id="A0A4R0PDJ6"/>
<comment type="caution">
    <text evidence="4">The sequence shown here is derived from an EMBL/GenBank/DDBJ whole genome shotgun (WGS) entry which is preliminary data.</text>
</comment>
<dbReference type="InterPro" id="IPR050595">
    <property type="entry name" value="Bact_response_regulator"/>
</dbReference>
<dbReference type="OrthoDB" id="9800897at2"/>
<evidence type="ECO:0000256" key="2">
    <source>
        <dbReference type="PROSITE-ProRule" id="PRU00169"/>
    </source>
</evidence>
<dbReference type="PANTHER" id="PTHR44591">
    <property type="entry name" value="STRESS RESPONSE REGULATOR PROTEIN 1"/>
    <property type="match status" value="1"/>
</dbReference>
<dbReference type="GO" id="GO:0000160">
    <property type="term" value="P:phosphorelay signal transduction system"/>
    <property type="evidence" value="ECO:0007669"/>
    <property type="project" value="InterPro"/>
</dbReference>
<dbReference type="Pfam" id="PF00072">
    <property type="entry name" value="Response_reg"/>
    <property type="match status" value="1"/>
</dbReference>
<feature type="domain" description="Response regulatory" evidence="3">
    <location>
        <begin position="5"/>
        <end position="121"/>
    </location>
</feature>
<protein>
    <submittedName>
        <fullName evidence="4">Response regulator</fullName>
    </submittedName>
</protein>
<dbReference type="PANTHER" id="PTHR44591:SF23">
    <property type="entry name" value="CHEY SUBFAMILY"/>
    <property type="match status" value="1"/>
</dbReference>
<sequence length="124" mass="13760">MEMTRCMIVDGSSVVRKVAKRILTAPLEHVYEAETGVAALAAIRGEGPDLVIVDSQLPDMDVVEFVTKLRATSQIKQPVILVMMTELDLVVMMKAKRAGANDYLLKPFDREQLIQRVQEFGEAA</sequence>
<gene>
    <name evidence="4" type="ORF">E0D97_07550</name>
</gene>
<dbReference type="PROSITE" id="PS50110">
    <property type="entry name" value="RESPONSE_REGULATORY"/>
    <property type="match status" value="1"/>
</dbReference>
<evidence type="ECO:0000313" key="5">
    <source>
        <dbReference type="Proteomes" id="UP000291301"/>
    </source>
</evidence>
<evidence type="ECO:0000313" key="4">
    <source>
        <dbReference type="EMBL" id="TCD15376.1"/>
    </source>
</evidence>
<dbReference type="InterPro" id="IPR001789">
    <property type="entry name" value="Sig_transdc_resp-reg_receiver"/>
</dbReference>
<dbReference type="Proteomes" id="UP000291301">
    <property type="component" value="Unassembled WGS sequence"/>
</dbReference>
<keyword evidence="1 2" id="KW-0597">Phosphoprotein</keyword>
<dbReference type="Gene3D" id="3.40.50.2300">
    <property type="match status" value="1"/>
</dbReference>
<dbReference type="SUPFAM" id="SSF52172">
    <property type="entry name" value="CheY-like"/>
    <property type="match status" value="1"/>
</dbReference>
<dbReference type="SMART" id="SM00448">
    <property type="entry name" value="REC"/>
    <property type="match status" value="1"/>
</dbReference>
<reference evidence="4 5" key="1">
    <citation type="journal article" date="2015" name="Antonie Van Leeuwenhoek">
        <title>Oricola cellulosilytica gen. nov., sp. nov., a cellulose-degrading bacterium of the family Phyllobacteriaceae isolated from surface seashore water, and emended descriptions of Mesorhizobium loti and Phyllobacterium myrsinacearum.</title>
        <authorList>
            <person name="Hameed A."/>
            <person name="Shahina M."/>
            <person name="Lai W.A."/>
            <person name="Lin S.Y."/>
            <person name="Young L.S."/>
            <person name="Liu Y.C."/>
            <person name="Hsu Y.H."/>
            <person name="Young C.C."/>
        </authorList>
    </citation>
    <scope>NUCLEOTIDE SEQUENCE [LARGE SCALE GENOMIC DNA]</scope>
    <source>
        <strain evidence="4 5">KCTC 52183</strain>
    </source>
</reference>